<dbReference type="InterPro" id="IPR045864">
    <property type="entry name" value="aa-tRNA-synth_II/BPL/LPL"/>
</dbReference>
<proteinExistence type="predicted"/>
<evidence type="ECO:0000256" key="2">
    <source>
        <dbReference type="ARBA" id="ARBA00022741"/>
    </source>
</evidence>
<comment type="caution">
    <text evidence="7">The sequence shown here is derived from an EMBL/GenBank/DDBJ whole genome shotgun (WGS) entry which is preliminary data.</text>
</comment>
<dbReference type="PANTHER" id="PTHR12835:SF5">
    <property type="entry name" value="BIOTIN--PROTEIN LIGASE"/>
    <property type="match status" value="1"/>
</dbReference>
<dbReference type="GO" id="GO:0005524">
    <property type="term" value="F:ATP binding"/>
    <property type="evidence" value="ECO:0007669"/>
    <property type="project" value="UniProtKB-KW"/>
</dbReference>
<organism evidence="7 8">
    <name type="scientific">Xylanimonas ulmi</name>
    <dbReference type="NCBI Taxonomy" id="228973"/>
    <lineage>
        <taxon>Bacteria</taxon>
        <taxon>Bacillati</taxon>
        <taxon>Actinomycetota</taxon>
        <taxon>Actinomycetes</taxon>
        <taxon>Micrococcales</taxon>
        <taxon>Promicromonosporaceae</taxon>
        <taxon>Xylanimonas</taxon>
    </lineage>
</organism>
<evidence type="ECO:0000256" key="5">
    <source>
        <dbReference type="ARBA" id="ARBA00024227"/>
    </source>
</evidence>
<dbReference type="Gene3D" id="3.30.930.10">
    <property type="entry name" value="Bira Bifunctional Protein, Domain 2"/>
    <property type="match status" value="1"/>
</dbReference>
<feature type="domain" description="BPL/LPL catalytic" evidence="6">
    <location>
        <begin position="30"/>
        <end position="213"/>
    </location>
</feature>
<evidence type="ECO:0000313" key="8">
    <source>
        <dbReference type="Proteomes" id="UP000293852"/>
    </source>
</evidence>
<evidence type="ECO:0000256" key="1">
    <source>
        <dbReference type="ARBA" id="ARBA00022598"/>
    </source>
</evidence>
<keyword evidence="3" id="KW-0067">ATP-binding</keyword>
<dbReference type="InterPro" id="IPR004408">
    <property type="entry name" value="Biotin_CoA_COase_ligase"/>
</dbReference>
<dbReference type="PROSITE" id="PS51733">
    <property type="entry name" value="BPL_LPL_CATALYTIC"/>
    <property type="match status" value="1"/>
</dbReference>
<keyword evidence="4" id="KW-0092">Biotin</keyword>
<evidence type="ECO:0000256" key="4">
    <source>
        <dbReference type="ARBA" id="ARBA00023267"/>
    </source>
</evidence>
<dbReference type="SUPFAM" id="SSF55681">
    <property type="entry name" value="Class II aaRS and biotin synthetases"/>
    <property type="match status" value="1"/>
</dbReference>
<name>A0A4Q7M328_9MICO</name>
<sequence>MDPNILDVEAVRHAVLRPAGQWAAVDVAPTVTSTNLALVERARAAAADGAGLEAPAALAAEHQTAGIGRAGREWRTPPHAALTVSALLRPRVPDSALGWLPLISGLAVVRVLRAVGVPAALKWPNDVLLPADEEVAGFGPWRKVAGVLAQVVPVAGGGVVVGVGLNVTQTAQELPVPTATSLALAGADEAACDRTALLVGLLRELAAVVERWSADDGDAEAPGPGGVPSLADEYAAACATLGATVRVELAGGAGAVEGTAERLAADGALVVVRADGSVRIVAAGDVHHVRRA</sequence>
<dbReference type="Proteomes" id="UP000293852">
    <property type="component" value="Unassembled WGS sequence"/>
</dbReference>
<dbReference type="NCBIfam" id="TIGR00121">
    <property type="entry name" value="birA_ligase"/>
    <property type="match status" value="1"/>
</dbReference>
<dbReference type="Pfam" id="PF03099">
    <property type="entry name" value="BPL_LplA_LipB"/>
    <property type="match status" value="1"/>
</dbReference>
<keyword evidence="8" id="KW-1185">Reference proteome</keyword>
<dbReference type="InterPro" id="IPR008988">
    <property type="entry name" value="Transcriptional_repressor_C"/>
</dbReference>
<evidence type="ECO:0000256" key="3">
    <source>
        <dbReference type="ARBA" id="ARBA00022840"/>
    </source>
</evidence>
<dbReference type="GO" id="GO:0005737">
    <property type="term" value="C:cytoplasm"/>
    <property type="evidence" value="ECO:0007669"/>
    <property type="project" value="TreeGrafter"/>
</dbReference>
<dbReference type="GO" id="GO:0004077">
    <property type="term" value="F:biotin--[biotin carboxyl-carrier protein] ligase activity"/>
    <property type="evidence" value="ECO:0007669"/>
    <property type="project" value="UniProtKB-EC"/>
</dbReference>
<dbReference type="InterPro" id="IPR004143">
    <property type="entry name" value="BPL_LPL_catalytic"/>
</dbReference>
<protein>
    <recommendedName>
        <fullName evidence="5">biotin--[biotin carboxyl-carrier protein] ligase</fullName>
        <ecNumber evidence="5">6.3.4.15</ecNumber>
    </recommendedName>
</protein>
<dbReference type="EC" id="6.3.4.15" evidence="5"/>
<evidence type="ECO:0000259" key="6">
    <source>
        <dbReference type="PROSITE" id="PS51733"/>
    </source>
</evidence>
<dbReference type="Gene3D" id="2.30.30.100">
    <property type="match status" value="1"/>
</dbReference>
<reference evidence="7 8" key="1">
    <citation type="submission" date="2019-02" db="EMBL/GenBank/DDBJ databases">
        <title>Sequencing the genomes of 1000 actinobacteria strains.</title>
        <authorList>
            <person name="Klenk H.-P."/>
        </authorList>
    </citation>
    <scope>NUCLEOTIDE SEQUENCE [LARGE SCALE GENOMIC DNA]</scope>
    <source>
        <strain evidence="7 8">DSM 16932</strain>
    </source>
</reference>
<dbReference type="OrthoDB" id="9807064at2"/>
<keyword evidence="1 7" id="KW-0436">Ligase</keyword>
<dbReference type="InterPro" id="IPR003142">
    <property type="entry name" value="BPL_C"/>
</dbReference>
<dbReference type="AlphaFoldDB" id="A0A4Q7M328"/>
<accession>A0A4Q7M328</accession>
<evidence type="ECO:0000313" key="7">
    <source>
        <dbReference type="EMBL" id="RZS61711.1"/>
    </source>
</evidence>
<dbReference type="Pfam" id="PF02237">
    <property type="entry name" value="BPL_C"/>
    <property type="match status" value="1"/>
</dbReference>
<dbReference type="SUPFAM" id="SSF50037">
    <property type="entry name" value="C-terminal domain of transcriptional repressors"/>
    <property type="match status" value="1"/>
</dbReference>
<gene>
    <name evidence="7" type="ORF">EV386_2022</name>
</gene>
<dbReference type="EMBL" id="SGWX01000001">
    <property type="protein sequence ID" value="RZS61711.1"/>
    <property type="molecule type" value="Genomic_DNA"/>
</dbReference>
<dbReference type="PANTHER" id="PTHR12835">
    <property type="entry name" value="BIOTIN PROTEIN LIGASE"/>
    <property type="match status" value="1"/>
</dbReference>
<keyword evidence="2" id="KW-0547">Nucleotide-binding</keyword>